<name>A0A7K2IV98_9ACTN</name>
<evidence type="ECO:0000313" key="1">
    <source>
        <dbReference type="EMBL" id="MYR33873.1"/>
    </source>
</evidence>
<dbReference type="Proteomes" id="UP000467124">
    <property type="component" value="Unassembled WGS sequence"/>
</dbReference>
<proteinExistence type="predicted"/>
<dbReference type="EMBL" id="WWHY01000001">
    <property type="protein sequence ID" value="MYR33873.1"/>
    <property type="molecule type" value="Genomic_DNA"/>
</dbReference>
<dbReference type="GeneID" id="91391254"/>
<evidence type="ECO:0000313" key="2">
    <source>
        <dbReference type="Proteomes" id="UP000467124"/>
    </source>
</evidence>
<organism evidence="1 2">
    <name type="scientific">Nocardiopsis alba</name>
    <dbReference type="NCBI Taxonomy" id="53437"/>
    <lineage>
        <taxon>Bacteria</taxon>
        <taxon>Bacillati</taxon>
        <taxon>Actinomycetota</taxon>
        <taxon>Actinomycetes</taxon>
        <taxon>Streptosporangiales</taxon>
        <taxon>Nocardiopsidaceae</taxon>
        <taxon>Nocardiopsis</taxon>
    </lineage>
</organism>
<sequence length="108" mass="11562">MYDEVGVNPIQAMSKAEQAEALSEAMLLLGTDLEEIASTLVSAVSEHVSPAVSDYEADTLEHIDRVSRNGMTLAQEVQGAVSTVVTTDAESAELYQGSMNALDIRINF</sequence>
<accession>A0A7K2IV98</accession>
<protein>
    <submittedName>
        <fullName evidence="1">Uncharacterized protein</fullName>
    </submittedName>
</protein>
<comment type="caution">
    <text evidence="1">The sequence shown here is derived from an EMBL/GenBank/DDBJ whole genome shotgun (WGS) entry which is preliminary data.</text>
</comment>
<gene>
    <name evidence="1" type="ORF">GTW20_16820</name>
</gene>
<dbReference type="RefSeq" id="WP_014909406.1">
    <property type="nucleotide sequence ID" value="NZ_BAZE01000004.1"/>
</dbReference>
<reference evidence="1 2" key="1">
    <citation type="journal article" date="2019" name="Nat. Commun.">
        <title>The antimicrobial potential of Streptomyces from insect microbiomes.</title>
        <authorList>
            <person name="Chevrette M.G."/>
            <person name="Carlson C.M."/>
            <person name="Ortega H.E."/>
            <person name="Thomas C."/>
            <person name="Ananiev G.E."/>
            <person name="Barns K.J."/>
            <person name="Book A.J."/>
            <person name="Cagnazzo J."/>
            <person name="Carlos C."/>
            <person name="Flanigan W."/>
            <person name="Grubbs K.J."/>
            <person name="Horn H.A."/>
            <person name="Hoffmann F.M."/>
            <person name="Klassen J.L."/>
            <person name="Knack J.J."/>
            <person name="Lewin G.R."/>
            <person name="McDonald B.R."/>
            <person name="Muller L."/>
            <person name="Melo W.G.P."/>
            <person name="Pinto-Tomas A.A."/>
            <person name="Schmitz A."/>
            <person name="Wendt-Pienkowski E."/>
            <person name="Wildman S."/>
            <person name="Zhao M."/>
            <person name="Zhang F."/>
            <person name="Bugni T.S."/>
            <person name="Andes D.R."/>
            <person name="Pupo M.T."/>
            <person name="Currie C.R."/>
        </authorList>
    </citation>
    <scope>NUCLEOTIDE SEQUENCE [LARGE SCALE GENOMIC DNA]</scope>
    <source>
        <strain evidence="1 2">SID5840</strain>
    </source>
</reference>
<dbReference type="AlphaFoldDB" id="A0A7K2IV98"/>
<dbReference type="OMA" id="DTMEHIR"/>